<keyword evidence="1" id="KW-1133">Transmembrane helix</keyword>
<name>T1J3J0_STRMM</name>
<accession>T1J3J0</accession>
<keyword evidence="3" id="KW-1185">Reference proteome</keyword>
<dbReference type="PhylomeDB" id="T1J3J0"/>
<organism evidence="2 3">
    <name type="scientific">Strigamia maritima</name>
    <name type="common">European centipede</name>
    <name type="synonym">Geophilus maritimus</name>
    <dbReference type="NCBI Taxonomy" id="126957"/>
    <lineage>
        <taxon>Eukaryota</taxon>
        <taxon>Metazoa</taxon>
        <taxon>Ecdysozoa</taxon>
        <taxon>Arthropoda</taxon>
        <taxon>Myriapoda</taxon>
        <taxon>Chilopoda</taxon>
        <taxon>Pleurostigmophora</taxon>
        <taxon>Geophilomorpha</taxon>
        <taxon>Linotaeniidae</taxon>
        <taxon>Strigamia</taxon>
    </lineage>
</organism>
<dbReference type="AlphaFoldDB" id="T1J3J0"/>
<evidence type="ECO:0000313" key="3">
    <source>
        <dbReference type="Proteomes" id="UP000014500"/>
    </source>
</evidence>
<dbReference type="EMBL" id="JH431827">
    <property type="status" value="NOT_ANNOTATED_CDS"/>
    <property type="molecule type" value="Genomic_DNA"/>
</dbReference>
<keyword evidence="1" id="KW-0812">Transmembrane</keyword>
<evidence type="ECO:0000256" key="1">
    <source>
        <dbReference type="SAM" id="Phobius"/>
    </source>
</evidence>
<feature type="transmembrane region" description="Helical" evidence="1">
    <location>
        <begin position="271"/>
        <end position="291"/>
    </location>
</feature>
<reference evidence="2" key="2">
    <citation type="submission" date="2015-02" db="UniProtKB">
        <authorList>
            <consortium name="EnsemblMetazoa"/>
        </authorList>
    </citation>
    <scope>IDENTIFICATION</scope>
</reference>
<feature type="transmembrane region" description="Helical" evidence="1">
    <location>
        <begin position="458"/>
        <end position="477"/>
    </location>
</feature>
<dbReference type="STRING" id="126957.T1J3J0"/>
<dbReference type="HOGENOM" id="CLU_029171_3_2_1"/>
<evidence type="ECO:0008006" key="4">
    <source>
        <dbReference type="Google" id="ProtNLM"/>
    </source>
</evidence>
<dbReference type="Proteomes" id="UP000014500">
    <property type="component" value="Unassembled WGS sequence"/>
</dbReference>
<feature type="transmembrane region" description="Helical" evidence="1">
    <location>
        <begin position="203"/>
        <end position="222"/>
    </location>
</feature>
<feature type="transmembrane region" description="Helical" evidence="1">
    <location>
        <begin position="341"/>
        <end position="363"/>
    </location>
</feature>
<dbReference type="eggNOG" id="KOG4683">
    <property type="taxonomic scope" value="Eukaryota"/>
</dbReference>
<feature type="transmembrane region" description="Helical" evidence="1">
    <location>
        <begin position="242"/>
        <end position="259"/>
    </location>
</feature>
<evidence type="ECO:0000313" key="2">
    <source>
        <dbReference type="EnsemblMetazoa" id="SMAR008156-PA"/>
    </source>
</evidence>
<keyword evidence="1" id="KW-0472">Membrane</keyword>
<feature type="transmembrane region" description="Helical" evidence="1">
    <location>
        <begin position="297"/>
        <end position="320"/>
    </location>
</feature>
<feature type="transmembrane region" description="Helical" evidence="1">
    <location>
        <begin position="427"/>
        <end position="446"/>
    </location>
</feature>
<dbReference type="PANTHER" id="PTHR31061">
    <property type="entry name" value="LD22376P"/>
    <property type="match status" value="1"/>
</dbReference>
<sequence length="579" mass="66630">MPQFELPPGVVNVQFPQPAALSTSKRCLNIAQFYLTHFAGKEAVGVANSTSLHGQFPLLMDQAYLTFISNVNIPLNIYENNDMCENCKPAWRGIIKAKTNYTYVVSTDTTRTISLEYQDEIACQQRQYFVEYGDYYMHVEDISGNVQCSKAKLLQTVPYEANEWPLPLNCIIFLTPKLKNNKNDYNKTDKASKPAERLISLDVFRGVTICLTIFGNAGAGSVPYFYHNVWHGMNLAELPHGWFIWMLGMGFSIIAGREWRNVPIIDRLEKGFRRAAIFFFFGLVVNSSVYTSDVHKLPYFGVLQGMGVLNLFVLCMDLILTRKRKFLKNRFLNFFDFGTHWPYYLIIFIAVAIHNAILFGLHVPGCGRGYLGPGGLHMYSQYKNCTGGAAGYIDRMIIGEIRIPYPLPFSWHYGTSTRYDPYGPFQLIGQLVQVYLGVLSGEILLLHKTRPYDVYKRWFCIAVILSLLSWLLCNDTYCILPCNRRLCYLTLTHSCNVGLSALILFAILHYLIDVKKIWNGWPIYYWGRNSLFTYVGHLLTKDAFPFAWPTPQRHMHFLIYMYVLYRIPTKAKYLQNSMH</sequence>
<dbReference type="EnsemblMetazoa" id="SMAR008156-RA">
    <property type="protein sequence ID" value="SMAR008156-PA"/>
    <property type="gene ID" value="SMAR008156"/>
</dbReference>
<reference evidence="3" key="1">
    <citation type="submission" date="2011-05" db="EMBL/GenBank/DDBJ databases">
        <authorList>
            <person name="Richards S.R."/>
            <person name="Qu J."/>
            <person name="Jiang H."/>
            <person name="Jhangiani S.N."/>
            <person name="Agravi P."/>
            <person name="Goodspeed R."/>
            <person name="Gross S."/>
            <person name="Mandapat C."/>
            <person name="Jackson L."/>
            <person name="Mathew T."/>
            <person name="Pu L."/>
            <person name="Thornton R."/>
            <person name="Saada N."/>
            <person name="Wilczek-Boney K.B."/>
            <person name="Lee S."/>
            <person name="Kovar C."/>
            <person name="Wu Y."/>
            <person name="Scherer S.E."/>
            <person name="Worley K.C."/>
            <person name="Muzny D.M."/>
            <person name="Gibbs R."/>
        </authorList>
    </citation>
    <scope>NUCLEOTIDE SEQUENCE</scope>
    <source>
        <strain evidence="3">Brora</strain>
    </source>
</reference>
<proteinExistence type="predicted"/>
<protein>
    <recommendedName>
        <fullName evidence="4">DUF5009 domain-containing protein</fullName>
    </recommendedName>
</protein>
<dbReference type="PANTHER" id="PTHR31061:SF24">
    <property type="entry name" value="LD22376P"/>
    <property type="match status" value="1"/>
</dbReference>
<feature type="transmembrane region" description="Helical" evidence="1">
    <location>
        <begin position="489"/>
        <end position="512"/>
    </location>
</feature>